<dbReference type="EMBL" id="ACPB03040234">
    <property type="status" value="NOT_ANNOTATED_CDS"/>
    <property type="molecule type" value="Genomic_DNA"/>
</dbReference>
<dbReference type="AlphaFoldDB" id="T1HXP3"/>
<name>T1HXP3_RHOPR</name>
<evidence type="ECO:0000313" key="2">
    <source>
        <dbReference type="Proteomes" id="UP000015103"/>
    </source>
</evidence>
<organism evidence="1 2">
    <name type="scientific">Rhodnius prolixus</name>
    <name type="common">Triatomid bug</name>
    <dbReference type="NCBI Taxonomy" id="13249"/>
    <lineage>
        <taxon>Eukaryota</taxon>
        <taxon>Metazoa</taxon>
        <taxon>Ecdysozoa</taxon>
        <taxon>Arthropoda</taxon>
        <taxon>Hexapoda</taxon>
        <taxon>Insecta</taxon>
        <taxon>Pterygota</taxon>
        <taxon>Neoptera</taxon>
        <taxon>Paraneoptera</taxon>
        <taxon>Hemiptera</taxon>
        <taxon>Heteroptera</taxon>
        <taxon>Panheteroptera</taxon>
        <taxon>Cimicomorpha</taxon>
        <taxon>Reduviidae</taxon>
        <taxon>Triatominae</taxon>
        <taxon>Rhodnius</taxon>
    </lineage>
</organism>
<dbReference type="EnsemblMetazoa" id="RPRC008813-RA">
    <property type="protein sequence ID" value="RPRC008813-PA"/>
    <property type="gene ID" value="RPRC008813"/>
</dbReference>
<proteinExistence type="predicted"/>
<dbReference type="InParanoid" id="T1HXP3"/>
<reference evidence="1" key="1">
    <citation type="submission" date="2015-05" db="UniProtKB">
        <authorList>
            <consortium name="EnsemblMetazoa"/>
        </authorList>
    </citation>
    <scope>IDENTIFICATION</scope>
</reference>
<evidence type="ECO:0000313" key="1">
    <source>
        <dbReference type="EnsemblMetazoa" id="RPRC008813-PA"/>
    </source>
</evidence>
<accession>T1HXP3</accession>
<dbReference type="Proteomes" id="UP000015103">
    <property type="component" value="Unassembled WGS sequence"/>
</dbReference>
<protein>
    <submittedName>
        <fullName evidence="1">Uncharacterized protein</fullName>
    </submittedName>
</protein>
<sequence>MITIISIFGVTILKNPGHSPQASARHPPAFGLHSVPPKTHCGGVILEMVQPPQARSSSPVSITGSTIDEELFKQSVLHKQSTTIKGKPTMIINSGGLTSLVLH</sequence>
<dbReference type="VEuPathDB" id="VectorBase:RPRC008813"/>
<dbReference type="HOGENOM" id="CLU_2267032_0_0_1"/>
<keyword evidence="2" id="KW-1185">Reference proteome</keyword>